<protein>
    <submittedName>
        <fullName evidence="1">Uncharacterized protein</fullName>
    </submittedName>
</protein>
<name>A0A2I0B516_9ASPA</name>
<gene>
    <name evidence="1" type="ORF">AXF42_Ash018865</name>
</gene>
<dbReference type="EMBL" id="KZ451912">
    <property type="protein sequence ID" value="PKA62871.1"/>
    <property type="molecule type" value="Genomic_DNA"/>
</dbReference>
<dbReference type="OrthoDB" id="688652at2759"/>
<proteinExistence type="predicted"/>
<reference evidence="1 2" key="1">
    <citation type="journal article" date="2017" name="Nature">
        <title>The Apostasia genome and the evolution of orchids.</title>
        <authorList>
            <person name="Zhang G.Q."/>
            <person name="Liu K.W."/>
            <person name="Li Z."/>
            <person name="Lohaus R."/>
            <person name="Hsiao Y.Y."/>
            <person name="Niu S.C."/>
            <person name="Wang J.Y."/>
            <person name="Lin Y.C."/>
            <person name="Xu Q."/>
            <person name="Chen L.J."/>
            <person name="Yoshida K."/>
            <person name="Fujiwara S."/>
            <person name="Wang Z.W."/>
            <person name="Zhang Y.Q."/>
            <person name="Mitsuda N."/>
            <person name="Wang M."/>
            <person name="Liu G.H."/>
            <person name="Pecoraro L."/>
            <person name="Huang H.X."/>
            <person name="Xiao X.J."/>
            <person name="Lin M."/>
            <person name="Wu X.Y."/>
            <person name="Wu W.L."/>
            <person name="Chen Y.Y."/>
            <person name="Chang S.B."/>
            <person name="Sakamoto S."/>
            <person name="Ohme-Takagi M."/>
            <person name="Yagi M."/>
            <person name="Zeng S.J."/>
            <person name="Shen C.Y."/>
            <person name="Yeh C.M."/>
            <person name="Luo Y.B."/>
            <person name="Tsai W.C."/>
            <person name="Van de Peer Y."/>
            <person name="Liu Z.J."/>
        </authorList>
    </citation>
    <scope>NUCLEOTIDE SEQUENCE [LARGE SCALE GENOMIC DNA]</scope>
    <source>
        <strain evidence="2">cv. Shenzhen</strain>
        <tissue evidence="1">Stem</tissue>
    </source>
</reference>
<keyword evidence="2" id="KW-1185">Reference proteome</keyword>
<evidence type="ECO:0000313" key="2">
    <source>
        <dbReference type="Proteomes" id="UP000236161"/>
    </source>
</evidence>
<accession>A0A2I0B516</accession>
<evidence type="ECO:0000313" key="1">
    <source>
        <dbReference type="EMBL" id="PKA62871.1"/>
    </source>
</evidence>
<organism evidence="1 2">
    <name type="scientific">Apostasia shenzhenica</name>
    <dbReference type="NCBI Taxonomy" id="1088818"/>
    <lineage>
        <taxon>Eukaryota</taxon>
        <taxon>Viridiplantae</taxon>
        <taxon>Streptophyta</taxon>
        <taxon>Embryophyta</taxon>
        <taxon>Tracheophyta</taxon>
        <taxon>Spermatophyta</taxon>
        <taxon>Magnoliopsida</taxon>
        <taxon>Liliopsida</taxon>
        <taxon>Asparagales</taxon>
        <taxon>Orchidaceae</taxon>
        <taxon>Apostasioideae</taxon>
        <taxon>Apostasia</taxon>
    </lineage>
</organism>
<dbReference type="AlphaFoldDB" id="A0A2I0B516"/>
<dbReference type="Proteomes" id="UP000236161">
    <property type="component" value="Unassembled WGS sequence"/>
</dbReference>
<sequence length="94" mass="11170">MMRNLSQGQQMSWLCAGDFNEILFQYEKQGGAPRDEKKISMFGEALIYLEGLKCNNEQQRRREFKFEVMWLRDERCSQCIEEAWRSIAGHQEGE</sequence>